<comment type="cofactor">
    <cofactor evidence="2">
        <name>Mg(2+)</name>
        <dbReference type="ChEBI" id="CHEBI:18420"/>
    </cofactor>
</comment>
<evidence type="ECO:0000256" key="4">
    <source>
        <dbReference type="ARBA" id="ARBA00022723"/>
    </source>
</evidence>
<dbReference type="Gene3D" id="3.20.20.120">
    <property type="entry name" value="Enolase-like C-terminal domain"/>
    <property type="match status" value="1"/>
</dbReference>
<reference evidence="11 12" key="1">
    <citation type="submission" date="2024-05" db="EMBL/GenBank/DDBJ databases">
        <title>The nuclear and mitochondrial genome assemblies of Tetragonisca angustula (Apidae: Meliponini), a tiny yet remarkable pollinator in the Neotropics.</title>
        <authorList>
            <person name="Ferrari R."/>
            <person name="Ricardo P.C."/>
            <person name="Dias F.C."/>
            <person name="Araujo N.S."/>
            <person name="Soares D.O."/>
            <person name="Zhou Q.-S."/>
            <person name="Zhu C.-D."/>
            <person name="Coutinho L."/>
            <person name="Airas M.C."/>
            <person name="Batista T.M."/>
        </authorList>
    </citation>
    <scope>NUCLEOTIDE SEQUENCE [LARGE SCALE GENOMIC DNA]</scope>
    <source>
        <strain evidence="11">ASF017062</strain>
        <tissue evidence="11">Abdomen</tissue>
    </source>
</reference>
<evidence type="ECO:0000256" key="9">
    <source>
        <dbReference type="ARBA" id="ARBA00078003"/>
    </source>
</evidence>
<evidence type="ECO:0000313" key="11">
    <source>
        <dbReference type="EMBL" id="KAK9300468.1"/>
    </source>
</evidence>
<dbReference type="Gene3D" id="3.30.390.10">
    <property type="entry name" value="Enolase-like, N-terminal domain"/>
    <property type="match status" value="1"/>
</dbReference>
<dbReference type="EC" id="4.2.1.68" evidence="3"/>
<dbReference type="SMART" id="SM00922">
    <property type="entry name" value="MR_MLE"/>
    <property type="match status" value="1"/>
</dbReference>
<dbReference type="Proteomes" id="UP001432146">
    <property type="component" value="Unassembled WGS sequence"/>
</dbReference>
<dbReference type="InterPro" id="IPR013341">
    <property type="entry name" value="Mandelate_racemase_N_dom"/>
</dbReference>
<evidence type="ECO:0000256" key="3">
    <source>
        <dbReference type="ARBA" id="ARBA00013142"/>
    </source>
</evidence>
<feature type="domain" description="Mandelate racemase/muconate lactonizing enzyme C-terminal" evidence="10">
    <location>
        <begin position="198"/>
        <end position="294"/>
    </location>
</feature>
<comment type="caution">
    <text evidence="11">The sequence shown here is derived from an EMBL/GenBank/DDBJ whole genome shotgun (WGS) entry which is preliminary data.</text>
</comment>
<dbReference type="Pfam" id="PF02746">
    <property type="entry name" value="MR_MLE_N"/>
    <property type="match status" value="1"/>
</dbReference>
<evidence type="ECO:0000256" key="2">
    <source>
        <dbReference type="ARBA" id="ARBA00001946"/>
    </source>
</evidence>
<dbReference type="PANTHER" id="PTHR13794:SF58">
    <property type="entry name" value="MITOCHONDRIAL ENOLASE SUPERFAMILY MEMBER 1"/>
    <property type="match status" value="1"/>
</dbReference>
<dbReference type="GO" id="GO:0050023">
    <property type="term" value="F:L-fuconate dehydratase activity"/>
    <property type="evidence" value="ECO:0007669"/>
    <property type="project" value="UniProtKB-EC"/>
</dbReference>
<proteinExistence type="inferred from homology"/>
<dbReference type="GO" id="GO:0000287">
    <property type="term" value="F:magnesium ion binding"/>
    <property type="evidence" value="ECO:0007669"/>
    <property type="project" value="TreeGrafter"/>
</dbReference>
<dbReference type="SFLD" id="SFLDS00001">
    <property type="entry name" value="Enolase"/>
    <property type="match status" value="1"/>
</dbReference>
<evidence type="ECO:0000256" key="8">
    <source>
        <dbReference type="ARBA" id="ARBA00073815"/>
    </source>
</evidence>
<sequence length="445" mass="50752">MEILITELDVKDIRFPTSLLADGSDAMHTDPDYSCAYVTIKTNKGIEGYGLTFTLGRGTEIVVQACKSMFYLVKGQNANEIFAHFGSFWRKLTSEPQLRWIGPEKGVIHLATAAIINALWDLWARIENKPVWKLLTDLTPEQLVSTIDFRYITDVITEEEAVELLKVNQKDKEKREEILRKTGYPAYTTQVGWLGYSNDKVKELCTKFLALGFTSFKVKVGQNLTDDIRRCQLVRETIGYKNKLMLDANQIWSINESIEWMKKLAKFKPTWIEEPTSPDDVLGHLKIANELKPYGIGIATGEMCANRVMFKQLLQARAIDYCQIDSARIGGINEILAVYLMAKKLGVPVCPHAGGVGLCEMVQHLQMWDFICLSASTENRVIEYIDQQHEHFEDPVVVQNACYMPPISPGYSTKFNENCIKNYSYPNGEKWRNMYEQGLFHKLSD</sequence>
<dbReference type="InterPro" id="IPR036849">
    <property type="entry name" value="Enolase-like_C_sf"/>
</dbReference>
<protein>
    <recommendedName>
        <fullName evidence="8">Mitochondrial enolase superfamily member 1</fullName>
        <ecNumber evidence="3">4.2.1.68</ecNumber>
    </recommendedName>
    <alternativeName>
        <fullName evidence="9">L-fuconate dehydratase</fullName>
    </alternativeName>
</protein>
<dbReference type="InterPro" id="IPR013342">
    <property type="entry name" value="Mandelate_racemase_C"/>
</dbReference>
<evidence type="ECO:0000256" key="1">
    <source>
        <dbReference type="ARBA" id="ARBA00001737"/>
    </source>
</evidence>
<evidence type="ECO:0000256" key="6">
    <source>
        <dbReference type="ARBA" id="ARBA00023239"/>
    </source>
</evidence>
<dbReference type="FunFam" id="3.20.20.120:FF:000007">
    <property type="entry name" value="Mitochondrial enolase superfamily member 1"/>
    <property type="match status" value="1"/>
</dbReference>
<gene>
    <name evidence="11" type="ORF">QLX08_006819</name>
</gene>
<dbReference type="AlphaFoldDB" id="A0AAW0ZSD2"/>
<dbReference type="GO" id="GO:0016052">
    <property type="term" value="P:carbohydrate catabolic process"/>
    <property type="evidence" value="ECO:0007669"/>
    <property type="project" value="InterPro"/>
</dbReference>
<dbReference type="InterPro" id="IPR029017">
    <property type="entry name" value="Enolase-like_N"/>
</dbReference>
<evidence type="ECO:0000256" key="5">
    <source>
        <dbReference type="ARBA" id="ARBA00022842"/>
    </source>
</evidence>
<evidence type="ECO:0000259" key="10">
    <source>
        <dbReference type="SMART" id="SM00922"/>
    </source>
</evidence>
<dbReference type="CDD" id="cd03324">
    <property type="entry name" value="rTSbeta_L-fuconate_dehydratase"/>
    <property type="match status" value="1"/>
</dbReference>
<dbReference type="InterPro" id="IPR029065">
    <property type="entry name" value="Enolase_C-like"/>
</dbReference>
<organism evidence="11 12">
    <name type="scientific">Tetragonisca angustula</name>
    <dbReference type="NCBI Taxonomy" id="166442"/>
    <lineage>
        <taxon>Eukaryota</taxon>
        <taxon>Metazoa</taxon>
        <taxon>Ecdysozoa</taxon>
        <taxon>Arthropoda</taxon>
        <taxon>Hexapoda</taxon>
        <taxon>Insecta</taxon>
        <taxon>Pterygota</taxon>
        <taxon>Neoptera</taxon>
        <taxon>Endopterygota</taxon>
        <taxon>Hymenoptera</taxon>
        <taxon>Apocrita</taxon>
        <taxon>Aculeata</taxon>
        <taxon>Apoidea</taxon>
        <taxon>Anthophila</taxon>
        <taxon>Apidae</taxon>
        <taxon>Tetragonisca</taxon>
    </lineage>
</organism>
<dbReference type="SFLD" id="SFLDG00179">
    <property type="entry name" value="mandelate_racemase"/>
    <property type="match status" value="1"/>
</dbReference>
<dbReference type="SUPFAM" id="SSF51604">
    <property type="entry name" value="Enolase C-terminal domain-like"/>
    <property type="match status" value="1"/>
</dbReference>
<dbReference type="SUPFAM" id="SSF54826">
    <property type="entry name" value="Enolase N-terminal domain-like"/>
    <property type="match status" value="1"/>
</dbReference>
<dbReference type="PANTHER" id="PTHR13794">
    <property type="entry name" value="ENOLASE SUPERFAMILY, MANDELATE RACEMASE"/>
    <property type="match status" value="1"/>
</dbReference>
<accession>A0AAW0ZSD2</accession>
<keyword evidence="4" id="KW-0479">Metal-binding</keyword>
<evidence type="ECO:0000256" key="7">
    <source>
        <dbReference type="ARBA" id="ARBA00061144"/>
    </source>
</evidence>
<evidence type="ECO:0000313" key="12">
    <source>
        <dbReference type="Proteomes" id="UP001432146"/>
    </source>
</evidence>
<dbReference type="SFLD" id="SFLDF00111">
    <property type="entry name" value="L-fuconate_dehydratase"/>
    <property type="match status" value="1"/>
</dbReference>
<name>A0AAW0ZSD2_9HYME</name>
<dbReference type="EMBL" id="JAWNGG020000126">
    <property type="protein sequence ID" value="KAK9300468.1"/>
    <property type="molecule type" value="Genomic_DNA"/>
</dbReference>
<keyword evidence="5" id="KW-0460">Magnesium</keyword>
<comment type="similarity">
    <text evidence="7">Belongs to the mandelate racemase/muconate lactonizing enzyme family. ENOSF1 subfamily.</text>
</comment>
<keyword evidence="6" id="KW-0456">Lyase</keyword>
<comment type="catalytic activity">
    <reaction evidence="1">
        <text>L-fuconate = 2-dehydro-3-deoxy-L-fuconate + H2O</text>
        <dbReference type="Rhea" id="RHEA:22772"/>
        <dbReference type="ChEBI" id="CHEBI:15377"/>
        <dbReference type="ChEBI" id="CHEBI:21291"/>
        <dbReference type="ChEBI" id="CHEBI:37448"/>
        <dbReference type="EC" id="4.2.1.68"/>
    </reaction>
</comment>
<dbReference type="InterPro" id="IPR046945">
    <property type="entry name" value="RHMD-like"/>
</dbReference>
<dbReference type="InterPro" id="IPR034610">
    <property type="entry name" value="L-fuconate_dehydratase"/>
</dbReference>
<dbReference type="Pfam" id="PF13378">
    <property type="entry name" value="MR_MLE_C"/>
    <property type="match status" value="1"/>
</dbReference>
<keyword evidence="12" id="KW-1185">Reference proteome</keyword>